<evidence type="ECO:0000259" key="1">
    <source>
        <dbReference type="Pfam" id="PF02551"/>
    </source>
</evidence>
<dbReference type="Pfam" id="PF13622">
    <property type="entry name" value="4HBT_3"/>
    <property type="match status" value="1"/>
</dbReference>
<organism evidence="3 4">
    <name type="scientific">Psychrosphaera aquimarina</name>
    <dbReference type="NCBI Taxonomy" id="2044854"/>
    <lineage>
        <taxon>Bacteria</taxon>
        <taxon>Pseudomonadati</taxon>
        <taxon>Pseudomonadota</taxon>
        <taxon>Gammaproteobacteria</taxon>
        <taxon>Alteromonadales</taxon>
        <taxon>Pseudoalteromonadaceae</taxon>
        <taxon>Psychrosphaera</taxon>
    </lineage>
</organism>
<reference evidence="3 4" key="1">
    <citation type="submission" date="2023-10" db="EMBL/GenBank/DDBJ databases">
        <title>Psychrosphaera aquimaarina strain SW33 isolated from seawater.</title>
        <authorList>
            <person name="Bayburt H."/>
            <person name="Kim J.M."/>
            <person name="Choi B.J."/>
            <person name="Jeon C.O."/>
        </authorList>
    </citation>
    <scope>NUCLEOTIDE SEQUENCE [LARGE SCALE GENOMIC DNA]</scope>
    <source>
        <strain evidence="3 4">KCTC 52743</strain>
    </source>
</reference>
<comment type="caution">
    <text evidence="3">The sequence shown here is derived from an EMBL/GenBank/DDBJ whole genome shotgun (WGS) entry which is preliminary data.</text>
</comment>
<accession>A0ABU3QXM9</accession>
<protein>
    <submittedName>
        <fullName evidence="3">Acyl-CoA thioesterase II</fullName>
    </submittedName>
</protein>
<evidence type="ECO:0000313" key="4">
    <source>
        <dbReference type="Proteomes" id="UP001257914"/>
    </source>
</evidence>
<sequence length="292" mass="33429">MSQQALETLLDHLKLEKIEEGLYRGQSQALGFGRVFGGQVIGQALSAAKETVDNRFVHSFHSYFLREGNDQTPIVYEVENIRDGGSFSTRRVRAIQFGQTIFYMTASFQTEGEGYNHQSTMPKVIGPEGLMSELEFYQKNLDKIPQQFHAKALADKPIDMRHVQQINPFKPDKMEPACQTWIKANGTLPDDQRVHRYLLSYASDFTFLPTALLPHGESFMQPKMQVATLDHSMWFHRPFRMDEWILFSKESTSASSGRGLVRGEFFNQNGELIASAMQEGVIRDHEKFPRKK</sequence>
<dbReference type="InterPro" id="IPR025652">
    <property type="entry name" value="TesB_C"/>
</dbReference>
<gene>
    <name evidence="3" type="primary">tesB</name>
    <name evidence="3" type="ORF">RT723_03990</name>
</gene>
<dbReference type="Pfam" id="PF02551">
    <property type="entry name" value="Acyl_CoA_thio"/>
    <property type="match status" value="1"/>
</dbReference>
<evidence type="ECO:0000259" key="2">
    <source>
        <dbReference type="Pfam" id="PF13622"/>
    </source>
</evidence>
<feature type="domain" description="Acyl-CoA thioesterase 2 C-terminal" evidence="1">
    <location>
        <begin position="155"/>
        <end position="281"/>
    </location>
</feature>
<dbReference type="PANTHER" id="PTHR11066">
    <property type="entry name" value="ACYL-COA THIOESTERASE"/>
    <property type="match status" value="1"/>
</dbReference>
<keyword evidence="4" id="KW-1185">Reference proteome</keyword>
<dbReference type="InterPro" id="IPR049449">
    <property type="entry name" value="TesB_ACOT8-like_N"/>
</dbReference>
<feature type="domain" description="Acyl-CoA thioesterase-like N-terminal HotDog" evidence="2">
    <location>
        <begin position="33"/>
        <end position="109"/>
    </location>
</feature>
<proteinExistence type="predicted"/>
<dbReference type="Proteomes" id="UP001257914">
    <property type="component" value="Unassembled WGS sequence"/>
</dbReference>
<dbReference type="CDD" id="cd03444">
    <property type="entry name" value="Thioesterase_II_repeat1"/>
    <property type="match status" value="1"/>
</dbReference>
<dbReference type="PANTHER" id="PTHR11066:SF34">
    <property type="entry name" value="ACYL-COENZYME A THIOESTERASE 8"/>
    <property type="match status" value="1"/>
</dbReference>
<dbReference type="RefSeq" id="WP_216056666.1">
    <property type="nucleotide sequence ID" value="NZ_JAWCUA010000003.1"/>
</dbReference>
<dbReference type="EMBL" id="JAWCUA010000003">
    <property type="protein sequence ID" value="MDU0112174.1"/>
    <property type="molecule type" value="Genomic_DNA"/>
</dbReference>
<dbReference type="InterPro" id="IPR003703">
    <property type="entry name" value="Acyl_CoA_thio"/>
</dbReference>
<evidence type="ECO:0000313" key="3">
    <source>
        <dbReference type="EMBL" id="MDU0112174.1"/>
    </source>
</evidence>
<dbReference type="CDD" id="cd03445">
    <property type="entry name" value="Thioesterase_II_repeat2"/>
    <property type="match status" value="1"/>
</dbReference>
<name>A0ABU3QXM9_9GAMM</name>
<dbReference type="NCBIfam" id="TIGR00189">
    <property type="entry name" value="tesB"/>
    <property type="match status" value="1"/>
</dbReference>